<feature type="binding site" evidence="9">
    <location>
        <position position="183"/>
    </location>
    <ligand>
        <name>GTP</name>
        <dbReference type="ChEBI" id="CHEBI:37565"/>
    </ligand>
</feature>
<evidence type="ECO:0000256" key="5">
    <source>
        <dbReference type="ARBA" id="ARBA00023134"/>
    </source>
</evidence>
<keyword evidence="2 10" id="KW-0479">Metal-binding</keyword>
<dbReference type="SUPFAM" id="SSF47895">
    <property type="entry name" value="Transducin (alpha subunit), insertion domain"/>
    <property type="match status" value="1"/>
</dbReference>
<evidence type="ECO:0000256" key="2">
    <source>
        <dbReference type="ARBA" id="ARBA00022723"/>
    </source>
</evidence>
<dbReference type="SMART" id="SM00275">
    <property type="entry name" value="G_alpha"/>
    <property type="match status" value="1"/>
</dbReference>
<reference evidence="11" key="1">
    <citation type="journal article" date="2020" name="J. Eukaryot. Microbiol.">
        <title>De novo Sequencing, Assembly and Annotation of the Transcriptome for the Free-Living Testate Amoeba Arcella intermedia.</title>
        <authorList>
            <person name="Ribeiro G.M."/>
            <person name="Porfirio-Sousa A.L."/>
            <person name="Maurer-Alcala X.X."/>
            <person name="Katz L.A."/>
            <person name="Lahr D.J.G."/>
        </authorList>
    </citation>
    <scope>NUCLEOTIDE SEQUENCE</scope>
</reference>
<evidence type="ECO:0000256" key="3">
    <source>
        <dbReference type="ARBA" id="ARBA00022741"/>
    </source>
</evidence>
<accession>A0A6B2LHM8</accession>
<feature type="binding site" evidence="10">
    <location>
        <position position="30"/>
    </location>
    <ligand>
        <name>Mg(2+)</name>
        <dbReference type="ChEBI" id="CHEBI:18420"/>
    </ligand>
</feature>
<dbReference type="AlphaFoldDB" id="A0A6B2LHM8"/>
<keyword evidence="8" id="KW-0449">Lipoprotein</keyword>
<keyword evidence="6" id="KW-0564">Palmitate</keyword>
<proteinExistence type="predicted"/>
<keyword evidence="4 10" id="KW-0460">Magnesium</keyword>
<name>A0A6B2LHM8_9EUKA</name>
<dbReference type="GO" id="GO:0005834">
    <property type="term" value="C:heterotrimeric G-protein complex"/>
    <property type="evidence" value="ECO:0007669"/>
    <property type="project" value="TreeGrafter"/>
</dbReference>
<sequence>MSYFLAHLERVAAADYEPTLMDILKVRQRTTGVKLTRFVQDTAEYELVDVGGQSPERLKWETITETVHPSAILFFVSMDEFDIISDEDSTKSKLDKALEVFNGFFGTMSEEALREVTVVLFLNKRDLFEERIKNLESLERFRLRFGEGEGAEGCELILKDYVVEQASTLFDEDKEIHCHITCALDTEAMKAVFEAVKQDIFMNRLIGCRTNIV</sequence>
<feature type="binding site" evidence="9">
    <location>
        <begin position="123"/>
        <end position="126"/>
    </location>
    <ligand>
        <name>GTP</name>
        <dbReference type="ChEBI" id="CHEBI:37565"/>
    </ligand>
</feature>
<evidence type="ECO:0000256" key="1">
    <source>
        <dbReference type="ARBA" id="ARBA00022707"/>
    </source>
</evidence>
<keyword evidence="7" id="KW-0807">Transducer</keyword>
<protein>
    <submittedName>
        <fullName evidence="11">Uncharacterized protein</fullName>
    </submittedName>
</protein>
<dbReference type="GO" id="GO:0005525">
    <property type="term" value="F:GTP binding"/>
    <property type="evidence" value="ECO:0007669"/>
    <property type="project" value="UniProtKB-KW"/>
</dbReference>
<dbReference type="EMBL" id="GIBP01007630">
    <property type="protein sequence ID" value="NDV36599.1"/>
    <property type="molecule type" value="Transcribed_RNA"/>
</dbReference>
<dbReference type="FunFam" id="3.40.50.300:FF:000720">
    <property type="entry name" value="Guanine nucleotide-binding protein G(k) subunit alpha"/>
    <property type="match status" value="1"/>
</dbReference>
<evidence type="ECO:0000256" key="7">
    <source>
        <dbReference type="ARBA" id="ARBA00023224"/>
    </source>
</evidence>
<dbReference type="PANTHER" id="PTHR10218:SF362">
    <property type="entry name" value="G PROTEIN ALPHA O SUBUNIT"/>
    <property type="match status" value="1"/>
</dbReference>
<feature type="binding site" evidence="9">
    <location>
        <begin position="24"/>
        <end position="30"/>
    </location>
    <ligand>
        <name>GTP</name>
        <dbReference type="ChEBI" id="CHEBI:37565"/>
    </ligand>
</feature>
<dbReference type="GO" id="GO:0005737">
    <property type="term" value="C:cytoplasm"/>
    <property type="evidence" value="ECO:0007669"/>
    <property type="project" value="TreeGrafter"/>
</dbReference>
<evidence type="ECO:0000313" key="11">
    <source>
        <dbReference type="EMBL" id="NDV36599.1"/>
    </source>
</evidence>
<dbReference type="GO" id="GO:0031683">
    <property type="term" value="F:G-protein beta/gamma-subunit complex binding"/>
    <property type="evidence" value="ECO:0007669"/>
    <property type="project" value="InterPro"/>
</dbReference>
<keyword evidence="3 9" id="KW-0547">Nucleotide-binding</keyword>
<dbReference type="InterPro" id="IPR027417">
    <property type="entry name" value="P-loop_NTPase"/>
</dbReference>
<dbReference type="PROSITE" id="PS51882">
    <property type="entry name" value="G_ALPHA"/>
    <property type="match status" value="1"/>
</dbReference>
<dbReference type="GO" id="GO:0046872">
    <property type="term" value="F:metal ion binding"/>
    <property type="evidence" value="ECO:0007669"/>
    <property type="project" value="UniProtKB-KW"/>
</dbReference>
<keyword evidence="1" id="KW-0519">Myristate</keyword>
<dbReference type="PANTHER" id="PTHR10218">
    <property type="entry name" value="GTP-BINDING PROTEIN ALPHA SUBUNIT"/>
    <property type="match status" value="1"/>
</dbReference>
<dbReference type="InterPro" id="IPR001019">
    <property type="entry name" value="Gprotein_alpha_su"/>
</dbReference>
<dbReference type="Gene3D" id="3.40.50.300">
    <property type="entry name" value="P-loop containing nucleotide triphosphate hydrolases"/>
    <property type="match status" value="1"/>
</dbReference>
<dbReference type="InterPro" id="IPR011025">
    <property type="entry name" value="GproteinA_insert"/>
</dbReference>
<dbReference type="GO" id="GO:0007188">
    <property type="term" value="P:adenylate cyclase-modulating G protein-coupled receptor signaling pathway"/>
    <property type="evidence" value="ECO:0007669"/>
    <property type="project" value="TreeGrafter"/>
</dbReference>
<dbReference type="SUPFAM" id="SSF52540">
    <property type="entry name" value="P-loop containing nucleoside triphosphate hydrolases"/>
    <property type="match status" value="1"/>
</dbReference>
<dbReference type="GO" id="GO:0001664">
    <property type="term" value="F:G protein-coupled receptor binding"/>
    <property type="evidence" value="ECO:0007669"/>
    <property type="project" value="TreeGrafter"/>
</dbReference>
<organism evidence="11">
    <name type="scientific">Arcella intermedia</name>
    <dbReference type="NCBI Taxonomy" id="1963864"/>
    <lineage>
        <taxon>Eukaryota</taxon>
        <taxon>Amoebozoa</taxon>
        <taxon>Tubulinea</taxon>
        <taxon>Elardia</taxon>
        <taxon>Arcellinida</taxon>
        <taxon>Sphaerothecina</taxon>
        <taxon>Arcellidae</taxon>
        <taxon>Arcella</taxon>
    </lineage>
</organism>
<dbReference type="GO" id="GO:0003924">
    <property type="term" value="F:GTPase activity"/>
    <property type="evidence" value="ECO:0007669"/>
    <property type="project" value="InterPro"/>
</dbReference>
<dbReference type="Gene3D" id="1.10.400.10">
    <property type="entry name" value="GI Alpha 1, domain 2-like"/>
    <property type="match status" value="1"/>
</dbReference>
<feature type="binding site" evidence="9">
    <location>
        <begin position="49"/>
        <end position="53"/>
    </location>
    <ligand>
        <name>GTP</name>
        <dbReference type="ChEBI" id="CHEBI:37565"/>
    </ligand>
</feature>
<evidence type="ECO:0000256" key="10">
    <source>
        <dbReference type="PIRSR" id="PIRSR601019-2"/>
    </source>
</evidence>
<keyword evidence="5 9" id="KW-0342">GTP-binding</keyword>
<evidence type="ECO:0000256" key="9">
    <source>
        <dbReference type="PIRSR" id="PIRSR601019-1"/>
    </source>
</evidence>
<evidence type="ECO:0000256" key="8">
    <source>
        <dbReference type="ARBA" id="ARBA00023288"/>
    </source>
</evidence>
<dbReference type="Pfam" id="PF00503">
    <property type="entry name" value="G-alpha"/>
    <property type="match status" value="1"/>
</dbReference>
<dbReference type="PRINTS" id="PR00318">
    <property type="entry name" value="GPROTEINA"/>
</dbReference>
<evidence type="ECO:0000256" key="4">
    <source>
        <dbReference type="ARBA" id="ARBA00022842"/>
    </source>
</evidence>
<evidence type="ECO:0000256" key="6">
    <source>
        <dbReference type="ARBA" id="ARBA00023139"/>
    </source>
</evidence>